<dbReference type="PANTHER" id="PTHR10977:SF3">
    <property type="entry name" value="DIPHOSPHOMEVALONATE DECARBOXYLASE"/>
    <property type="match status" value="1"/>
</dbReference>
<dbReference type="GO" id="GO:0005829">
    <property type="term" value="C:cytosol"/>
    <property type="evidence" value="ECO:0007669"/>
    <property type="project" value="InterPro"/>
</dbReference>
<dbReference type="PANTHER" id="PTHR10977">
    <property type="entry name" value="DIPHOSPHOMEVALONATE DECARBOXYLASE"/>
    <property type="match status" value="1"/>
</dbReference>
<feature type="domain" description="Diphosphomevalonate decarboxylase-like N-terminal" evidence="9">
    <location>
        <begin position="26"/>
        <end position="185"/>
    </location>
</feature>
<dbReference type="EC" id="4.1.1.33" evidence="2"/>
<dbReference type="OrthoDB" id="5498344at2"/>
<evidence type="ECO:0000259" key="9">
    <source>
        <dbReference type="Pfam" id="PF22700"/>
    </source>
</evidence>
<evidence type="ECO:0000256" key="5">
    <source>
        <dbReference type="ARBA" id="ARBA00022840"/>
    </source>
</evidence>
<dbReference type="InterPro" id="IPR005935">
    <property type="entry name" value="Mev_decarb"/>
</dbReference>
<keyword evidence="11" id="KW-1185">Reference proteome</keyword>
<dbReference type="NCBIfam" id="TIGR01240">
    <property type="entry name" value="mevDPdecarb"/>
    <property type="match status" value="1"/>
</dbReference>
<dbReference type="InterPro" id="IPR029765">
    <property type="entry name" value="Mev_diP_decarb"/>
</dbReference>
<organism evidence="10 11">
    <name type="scientific">Shimia marina</name>
    <dbReference type="NCBI Taxonomy" id="321267"/>
    <lineage>
        <taxon>Bacteria</taxon>
        <taxon>Pseudomonadati</taxon>
        <taxon>Pseudomonadota</taxon>
        <taxon>Alphaproteobacteria</taxon>
        <taxon>Rhodobacterales</taxon>
        <taxon>Roseobacteraceae</taxon>
    </lineage>
</organism>
<feature type="domain" description="Mvd1 C-terminal" evidence="8">
    <location>
        <begin position="199"/>
        <end position="325"/>
    </location>
</feature>
<dbReference type="Pfam" id="PF18376">
    <property type="entry name" value="MDD_C"/>
    <property type="match status" value="1"/>
</dbReference>
<dbReference type="InterPro" id="IPR020568">
    <property type="entry name" value="Ribosomal_Su5_D2-typ_SF"/>
</dbReference>
<dbReference type="RefSeq" id="WP_058238662.1">
    <property type="nucleotide sequence ID" value="NZ_CYPW01000006.1"/>
</dbReference>
<dbReference type="Pfam" id="PF22700">
    <property type="entry name" value="MVD-like_N"/>
    <property type="match status" value="1"/>
</dbReference>
<evidence type="ECO:0000256" key="4">
    <source>
        <dbReference type="ARBA" id="ARBA00022741"/>
    </source>
</evidence>
<dbReference type="SUPFAM" id="SSF55060">
    <property type="entry name" value="GHMP Kinase, C-terminal domain"/>
    <property type="match status" value="1"/>
</dbReference>
<evidence type="ECO:0000256" key="7">
    <source>
        <dbReference type="ARBA" id="ARBA00023239"/>
    </source>
</evidence>
<sequence>MSDAAKQLIGTAMTSASVPKPFAAYAPSNIALSKYWGKRDHARNLPLNSSLSISLADWGSHTQVSPSDDGQDHVTLGGKELALDTPFAAKALRFADLFRTHAASAPLRIDTNNTIPTAAGLASSASGFAALTRAICGCFGLTETLSEAQMSLIARLGSGSATRSFWHGFVRWDKGTREDGADSFAHPLDLNWPEFRIAILPVDVGPKSQSSRDGMNHTVVTSPLFNSWPDQAEADCAAIESAIKEQDFETLGPLVEANALAMHATMQAARPALTYLTSESWTLLERLWRARQDGLRAFATMDAGANIKLIFLKQAATDVMEIFPQAQMIDPFSKP</sequence>
<dbReference type="Proteomes" id="UP000054823">
    <property type="component" value="Unassembled WGS sequence"/>
</dbReference>
<evidence type="ECO:0000256" key="1">
    <source>
        <dbReference type="ARBA" id="ARBA00008831"/>
    </source>
</evidence>
<reference evidence="10 11" key="1">
    <citation type="submission" date="2015-09" db="EMBL/GenBank/DDBJ databases">
        <authorList>
            <consortium name="Swine Surveillance"/>
        </authorList>
    </citation>
    <scope>NUCLEOTIDE SEQUENCE [LARGE SCALE GENOMIC DNA]</scope>
    <source>
        <strain evidence="10 11">CECT 7688</strain>
    </source>
</reference>
<dbReference type="GO" id="GO:0019287">
    <property type="term" value="P:isopentenyl diphosphate biosynthetic process, mevalonate pathway"/>
    <property type="evidence" value="ECO:0007669"/>
    <property type="project" value="InterPro"/>
</dbReference>
<dbReference type="GO" id="GO:0004163">
    <property type="term" value="F:diphosphomevalonate decarboxylase activity"/>
    <property type="evidence" value="ECO:0007669"/>
    <property type="project" value="UniProtKB-EC"/>
</dbReference>
<keyword evidence="7" id="KW-0456">Lyase</keyword>
<dbReference type="STRING" id="321267.SHM7688_00777"/>
<evidence type="ECO:0000313" key="11">
    <source>
        <dbReference type="Proteomes" id="UP000054823"/>
    </source>
</evidence>
<dbReference type="PIRSF" id="PIRSF015950">
    <property type="entry name" value="Mev_P_decrbx"/>
    <property type="match status" value="1"/>
</dbReference>
<keyword evidence="6" id="KW-0443">Lipid metabolism</keyword>
<keyword evidence="3" id="KW-0444">Lipid biosynthesis</keyword>
<keyword evidence="4" id="KW-0547">Nucleotide-binding</keyword>
<dbReference type="EMBL" id="CYPW01000006">
    <property type="protein sequence ID" value="CUH51342.1"/>
    <property type="molecule type" value="Genomic_DNA"/>
</dbReference>
<evidence type="ECO:0000256" key="6">
    <source>
        <dbReference type="ARBA" id="ARBA00023098"/>
    </source>
</evidence>
<dbReference type="InterPro" id="IPR041431">
    <property type="entry name" value="Mvd1_C"/>
</dbReference>
<dbReference type="Gene3D" id="3.30.70.890">
    <property type="entry name" value="GHMP kinase, C-terminal domain"/>
    <property type="match status" value="1"/>
</dbReference>
<name>A0A0P1ELN8_9RHOB</name>
<protein>
    <recommendedName>
        <fullName evidence="2">diphosphomevalonate decarboxylase</fullName>
        <ecNumber evidence="2">4.1.1.33</ecNumber>
    </recommendedName>
</protein>
<comment type="similarity">
    <text evidence="1">Belongs to the diphosphomevalonate decarboxylase family.</text>
</comment>
<dbReference type="Gene3D" id="3.30.230.10">
    <property type="match status" value="1"/>
</dbReference>
<dbReference type="InterPro" id="IPR014721">
    <property type="entry name" value="Ribsml_uS5_D2-typ_fold_subgr"/>
</dbReference>
<dbReference type="AlphaFoldDB" id="A0A0P1ELN8"/>
<keyword evidence="5" id="KW-0067">ATP-binding</keyword>
<evidence type="ECO:0000256" key="3">
    <source>
        <dbReference type="ARBA" id="ARBA00022516"/>
    </source>
</evidence>
<evidence type="ECO:0000259" key="8">
    <source>
        <dbReference type="Pfam" id="PF18376"/>
    </source>
</evidence>
<accession>A0A0P1ELN8</accession>
<dbReference type="GO" id="GO:0005524">
    <property type="term" value="F:ATP binding"/>
    <property type="evidence" value="ECO:0007669"/>
    <property type="project" value="UniProtKB-KW"/>
</dbReference>
<evidence type="ECO:0000313" key="10">
    <source>
        <dbReference type="EMBL" id="CUH51342.1"/>
    </source>
</evidence>
<evidence type="ECO:0000256" key="2">
    <source>
        <dbReference type="ARBA" id="ARBA00012296"/>
    </source>
</evidence>
<dbReference type="InterPro" id="IPR053859">
    <property type="entry name" value="MVD-like_N"/>
</dbReference>
<gene>
    <name evidence="10" type="ORF">SHM7688_00777</name>
</gene>
<dbReference type="SUPFAM" id="SSF54211">
    <property type="entry name" value="Ribosomal protein S5 domain 2-like"/>
    <property type="match status" value="1"/>
</dbReference>
<proteinExistence type="inferred from homology"/>
<dbReference type="InterPro" id="IPR036554">
    <property type="entry name" value="GHMP_kinase_C_sf"/>
</dbReference>